<evidence type="ECO:0000256" key="1">
    <source>
        <dbReference type="ARBA" id="ARBA00022527"/>
    </source>
</evidence>
<keyword evidence="1" id="KW-0723">Serine/threonine-protein kinase</keyword>
<dbReference type="Gene3D" id="3.30.565.10">
    <property type="entry name" value="Histidine kinase-like ATPase, C-terminal domain"/>
    <property type="match status" value="1"/>
</dbReference>
<comment type="caution">
    <text evidence="4">The sequence shown here is derived from an EMBL/GenBank/DDBJ whole genome shotgun (WGS) entry which is preliminary data.</text>
</comment>
<dbReference type="PANTHER" id="PTHR35526:SF3">
    <property type="entry name" value="ANTI-SIGMA-F FACTOR RSBW"/>
    <property type="match status" value="1"/>
</dbReference>
<dbReference type="CDD" id="cd16936">
    <property type="entry name" value="HATPase_RsbW-like"/>
    <property type="match status" value="1"/>
</dbReference>
<accession>A0A919L7N9</accession>
<dbReference type="InterPro" id="IPR036890">
    <property type="entry name" value="HATPase_C_sf"/>
</dbReference>
<feature type="domain" description="Histidine kinase/HSP90-like ATPase" evidence="3">
    <location>
        <begin position="23"/>
        <end position="135"/>
    </location>
</feature>
<dbReference type="GO" id="GO:0004674">
    <property type="term" value="F:protein serine/threonine kinase activity"/>
    <property type="evidence" value="ECO:0007669"/>
    <property type="project" value="UniProtKB-KW"/>
</dbReference>
<proteinExistence type="predicted"/>
<dbReference type="InterPro" id="IPR003594">
    <property type="entry name" value="HATPase_dom"/>
</dbReference>
<organism evidence="4 5">
    <name type="scientific">Streptomyces sulfonofaciens</name>
    <dbReference type="NCBI Taxonomy" id="68272"/>
    <lineage>
        <taxon>Bacteria</taxon>
        <taxon>Bacillati</taxon>
        <taxon>Actinomycetota</taxon>
        <taxon>Actinomycetes</taxon>
        <taxon>Kitasatosporales</taxon>
        <taxon>Streptomycetaceae</taxon>
        <taxon>Streptomyces</taxon>
    </lineage>
</organism>
<protein>
    <recommendedName>
        <fullName evidence="3">Histidine kinase/HSP90-like ATPase domain-containing protein</fullName>
    </recommendedName>
</protein>
<gene>
    <name evidence="4" type="ORF">GCM10018793_65760</name>
</gene>
<feature type="region of interest" description="Disordered" evidence="2">
    <location>
        <begin position="88"/>
        <end position="108"/>
    </location>
</feature>
<dbReference type="PANTHER" id="PTHR35526">
    <property type="entry name" value="ANTI-SIGMA-F FACTOR RSBW-RELATED"/>
    <property type="match status" value="1"/>
</dbReference>
<keyword evidence="1" id="KW-0808">Transferase</keyword>
<dbReference type="RefSeq" id="WP_189938425.1">
    <property type="nucleotide sequence ID" value="NZ_BNCD01000031.1"/>
</dbReference>
<keyword evidence="5" id="KW-1185">Reference proteome</keyword>
<evidence type="ECO:0000313" key="5">
    <source>
        <dbReference type="Proteomes" id="UP000603708"/>
    </source>
</evidence>
<reference evidence="4" key="2">
    <citation type="submission" date="2020-09" db="EMBL/GenBank/DDBJ databases">
        <authorList>
            <person name="Sun Q."/>
            <person name="Ohkuma M."/>
        </authorList>
    </citation>
    <scope>NUCLEOTIDE SEQUENCE</scope>
    <source>
        <strain evidence="4">JCM 5069</strain>
    </source>
</reference>
<keyword evidence="1" id="KW-0418">Kinase</keyword>
<dbReference type="Proteomes" id="UP000603708">
    <property type="component" value="Unassembled WGS sequence"/>
</dbReference>
<sequence>MTGTQTTHKEALRTPVMVKGDSPAAVAHARDVARACVEDLDPAAAPQTAETLALVVSELTTNAVRHGGGHYTLELGVTAEEVTVAVSDLDPAPPRERTPDLSGGTGGFGWPMVRRLTSEVAIIPGPGRGKTIRVRLPR</sequence>
<evidence type="ECO:0000313" key="4">
    <source>
        <dbReference type="EMBL" id="GHH87955.1"/>
    </source>
</evidence>
<dbReference type="InterPro" id="IPR050267">
    <property type="entry name" value="Anti-sigma-factor_SerPK"/>
</dbReference>
<dbReference type="SUPFAM" id="SSF55874">
    <property type="entry name" value="ATPase domain of HSP90 chaperone/DNA topoisomerase II/histidine kinase"/>
    <property type="match status" value="1"/>
</dbReference>
<dbReference type="Pfam" id="PF13581">
    <property type="entry name" value="HATPase_c_2"/>
    <property type="match status" value="1"/>
</dbReference>
<reference evidence="4" key="1">
    <citation type="journal article" date="2014" name="Int. J. Syst. Evol. Microbiol.">
        <title>Complete genome sequence of Corynebacterium casei LMG S-19264T (=DSM 44701T), isolated from a smear-ripened cheese.</title>
        <authorList>
            <consortium name="US DOE Joint Genome Institute (JGI-PGF)"/>
            <person name="Walter F."/>
            <person name="Albersmeier A."/>
            <person name="Kalinowski J."/>
            <person name="Ruckert C."/>
        </authorList>
    </citation>
    <scope>NUCLEOTIDE SEQUENCE</scope>
    <source>
        <strain evidence="4">JCM 5069</strain>
    </source>
</reference>
<name>A0A919L7N9_9ACTN</name>
<evidence type="ECO:0000256" key="2">
    <source>
        <dbReference type="SAM" id="MobiDB-lite"/>
    </source>
</evidence>
<evidence type="ECO:0000259" key="3">
    <source>
        <dbReference type="Pfam" id="PF13581"/>
    </source>
</evidence>
<dbReference type="EMBL" id="BNCD01000031">
    <property type="protein sequence ID" value="GHH87955.1"/>
    <property type="molecule type" value="Genomic_DNA"/>
</dbReference>
<dbReference type="AlphaFoldDB" id="A0A919L7N9"/>